<dbReference type="AlphaFoldDB" id="A0AA86GHN9"/>
<evidence type="ECO:0000313" key="11">
    <source>
        <dbReference type="EMBL" id="AMG72514.1"/>
    </source>
</evidence>
<dbReference type="Proteomes" id="UP000058599">
    <property type="component" value="Chromosome"/>
</dbReference>
<proteinExistence type="inferred from homology"/>
<dbReference type="KEGG" id="sgi:SGRAN_0116"/>
<keyword evidence="5" id="KW-1133">Transmembrane helix</keyword>
<dbReference type="Pfam" id="PF25919">
    <property type="entry name" value="BSH_CusB"/>
    <property type="match status" value="1"/>
</dbReference>
<feature type="domain" description="Heavy metal binding" evidence="6">
    <location>
        <begin position="49"/>
        <end position="76"/>
    </location>
</feature>
<reference evidence="11 12" key="1">
    <citation type="journal article" date="2016" name="BMC Genomics">
        <title>Genomic analysis of the nitrate-respiring Sphingopyxis granuli (formerly Sphingomonas macrogoltabida) strain TFA.</title>
        <authorList>
            <person name="Garcia-Romero I."/>
            <person name="Perez-Pulido A.J."/>
            <person name="Gonzalez-Flores Y.E."/>
            <person name="Reyes-Ramirez F."/>
            <person name="Santero E."/>
            <person name="Floriano B."/>
        </authorList>
    </citation>
    <scope>NUCLEOTIDE SEQUENCE [LARGE SCALE GENOMIC DNA]</scope>
    <source>
        <strain evidence="11 12">TFA</strain>
    </source>
</reference>
<dbReference type="InterPro" id="IPR058792">
    <property type="entry name" value="Beta-barrel_RND_2"/>
</dbReference>
<evidence type="ECO:0000256" key="2">
    <source>
        <dbReference type="ARBA" id="ARBA00022448"/>
    </source>
</evidence>
<feature type="domain" description="CusB-like barrel-sandwich hybrid" evidence="8">
    <location>
        <begin position="129"/>
        <end position="245"/>
    </location>
</feature>
<dbReference type="Gene3D" id="2.40.30.170">
    <property type="match status" value="1"/>
</dbReference>
<feature type="domain" description="CusB-like beta-barrel" evidence="9">
    <location>
        <begin position="250"/>
        <end position="326"/>
    </location>
</feature>
<dbReference type="FunFam" id="2.40.30.170:FF:000010">
    <property type="entry name" value="Efflux RND transporter periplasmic adaptor subunit"/>
    <property type="match status" value="1"/>
</dbReference>
<dbReference type="Gene3D" id="2.40.420.20">
    <property type="match status" value="1"/>
</dbReference>
<dbReference type="Pfam" id="PF25954">
    <property type="entry name" value="Beta-barrel_RND_2"/>
    <property type="match status" value="1"/>
</dbReference>
<evidence type="ECO:0000259" key="6">
    <source>
        <dbReference type="Pfam" id="PF19335"/>
    </source>
</evidence>
<dbReference type="InterPro" id="IPR058790">
    <property type="entry name" value="BSH_CusB"/>
</dbReference>
<dbReference type="InterPro" id="IPR045800">
    <property type="entry name" value="HMBD"/>
</dbReference>
<keyword evidence="3" id="KW-0732">Signal</keyword>
<dbReference type="RefSeq" id="WP_053555660.1">
    <property type="nucleotide sequence ID" value="NZ_CP012199.1"/>
</dbReference>
<dbReference type="Pfam" id="PF25869">
    <property type="entry name" value="3HB_CusB"/>
    <property type="match status" value="1"/>
</dbReference>
<dbReference type="InterPro" id="IPR051909">
    <property type="entry name" value="MFP_Cation_Efflux"/>
</dbReference>
<keyword evidence="12" id="KW-1185">Reference proteome</keyword>
<evidence type="ECO:0000256" key="3">
    <source>
        <dbReference type="ARBA" id="ARBA00022729"/>
    </source>
</evidence>
<dbReference type="GO" id="GO:0030288">
    <property type="term" value="C:outer membrane-bounded periplasmic space"/>
    <property type="evidence" value="ECO:0007669"/>
    <property type="project" value="TreeGrafter"/>
</dbReference>
<dbReference type="EMBL" id="CP012199">
    <property type="protein sequence ID" value="AMG72514.1"/>
    <property type="molecule type" value="Genomic_DNA"/>
</dbReference>
<dbReference type="PANTHER" id="PTHR30097:SF15">
    <property type="entry name" value="CATION EFFLUX SYSTEM PROTEIN CUSB"/>
    <property type="match status" value="1"/>
</dbReference>
<dbReference type="GO" id="GO:0046914">
    <property type="term" value="F:transition metal ion binding"/>
    <property type="evidence" value="ECO:0007669"/>
    <property type="project" value="TreeGrafter"/>
</dbReference>
<evidence type="ECO:0000259" key="9">
    <source>
        <dbReference type="Pfam" id="PF25954"/>
    </source>
</evidence>
<dbReference type="Pfam" id="PF25975">
    <property type="entry name" value="CzcB_C"/>
    <property type="match status" value="1"/>
</dbReference>
<keyword evidence="5" id="KW-0812">Transmembrane</keyword>
<dbReference type="InterPro" id="IPR006143">
    <property type="entry name" value="RND_pump_MFP"/>
</dbReference>
<evidence type="ECO:0000256" key="1">
    <source>
        <dbReference type="ARBA" id="ARBA00009477"/>
    </source>
</evidence>
<keyword evidence="4" id="KW-0406">Ion transport</keyword>
<dbReference type="GO" id="GO:0016020">
    <property type="term" value="C:membrane"/>
    <property type="evidence" value="ECO:0007669"/>
    <property type="project" value="InterPro"/>
</dbReference>
<organism evidence="11 12">
    <name type="scientific">Sphingopyxis granuli</name>
    <dbReference type="NCBI Taxonomy" id="267128"/>
    <lineage>
        <taxon>Bacteria</taxon>
        <taxon>Pseudomonadati</taxon>
        <taxon>Pseudomonadota</taxon>
        <taxon>Alphaproteobacteria</taxon>
        <taxon>Sphingomonadales</taxon>
        <taxon>Sphingomonadaceae</taxon>
        <taxon>Sphingopyxis</taxon>
    </lineage>
</organism>
<dbReference type="Gene3D" id="6.10.140.730">
    <property type="match status" value="1"/>
</dbReference>
<dbReference type="NCBIfam" id="TIGR01730">
    <property type="entry name" value="RND_mfp"/>
    <property type="match status" value="1"/>
</dbReference>
<feature type="transmembrane region" description="Helical" evidence="5">
    <location>
        <begin position="12"/>
        <end position="29"/>
    </location>
</feature>
<dbReference type="GO" id="GO:0060003">
    <property type="term" value="P:copper ion export"/>
    <property type="evidence" value="ECO:0007669"/>
    <property type="project" value="TreeGrafter"/>
</dbReference>
<dbReference type="InterPro" id="IPR058649">
    <property type="entry name" value="CzcB_C"/>
</dbReference>
<gene>
    <name evidence="11" type="primary">cusB</name>
    <name evidence="11" type="ORF">SGRAN_0116</name>
</gene>
<evidence type="ECO:0000259" key="8">
    <source>
        <dbReference type="Pfam" id="PF25919"/>
    </source>
</evidence>
<dbReference type="PANTHER" id="PTHR30097">
    <property type="entry name" value="CATION EFFLUX SYSTEM PROTEIN CUSB"/>
    <property type="match status" value="1"/>
</dbReference>
<dbReference type="FunFam" id="2.40.420.20:FF:000003">
    <property type="entry name" value="Cation efflux system protein cusB"/>
    <property type="match status" value="1"/>
</dbReference>
<feature type="domain" description="CzcB-like C-terminal circularly permuted SH3-like" evidence="10">
    <location>
        <begin position="333"/>
        <end position="392"/>
    </location>
</feature>
<evidence type="ECO:0000259" key="10">
    <source>
        <dbReference type="Pfam" id="PF25975"/>
    </source>
</evidence>
<keyword evidence="5" id="KW-0472">Membrane</keyword>
<comment type="similarity">
    <text evidence="1">Belongs to the membrane fusion protein (MFP) (TC 8.A.1) family.</text>
</comment>
<sequence>MTDATSAARWRAAILAAVLIAGGGGYWLGQRGDSHAPGGTPADSRKILYYYDPMFPNQKFDKPGKSPFMDMQLEPKYADEAGGSGTGPGITVDPAARQSLGIRVVAAEMGSLAATFDVNGSVDFNQRDVAIVQARSGGFVERVYRLAPGDVIGAGTPIADLQLPEWGGAQTEYLSVKKLGRPDLTSAARQRLRLMGMPEGVIAEVDRTGRTGGRLTVRAPIGGVVQTLNARAGVTLATGQTLAEISGLGTVWLNAALPEAQAGLVNIGQRATATLTAFPGESFAGRVVAILPTTTADSRTLTVRIELANRGGRLRPGMFAAVALGGDAKPALLVPSEAVIRTGTRSIVMLEKGDGRYHPAEVVAGREGGGKTEILRGLAPGEKVVASGQFLLDSEASLTGLTVRPLEPAQ</sequence>
<dbReference type="Pfam" id="PF19335">
    <property type="entry name" value="HMBD"/>
    <property type="match status" value="1"/>
</dbReference>
<keyword evidence="2" id="KW-0813">Transport</keyword>
<protein>
    <submittedName>
        <fullName evidence="11">Cation efflux system protein CusB</fullName>
    </submittedName>
</protein>
<evidence type="ECO:0000256" key="4">
    <source>
        <dbReference type="ARBA" id="ARBA00023065"/>
    </source>
</evidence>
<dbReference type="InterPro" id="IPR058791">
    <property type="entry name" value="3HB_CusB"/>
</dbReference>
<evidence type="ECO:0000313" key="12">
    <source>
        <dbReference type="Proteomes" id="UP000058599"/>
    </source>
</evidence>
<name>A0AA86GHN9_9SPHN</name>
<dbReference type="Gene3D" id="2.40.50.100">
    <property type="match status" value="1"/>
</dbReference>
<evidence type="ECO:0000256" key="5">
    <source>
        <dbReference type="SAM" id="Phobius"/>
    </source>
</evidence>
<accession>A0AA86GHN9</accession>
<dbReference type="GO" id="GO:0022857">
    <property type="term" value="F:transmembrane transporter activity"/>
    <property type="evidence" value="ECO:0007669"/>
    <property type="project" value="InterPro"/>
</dbReference>
<dbReference type="GO" id="GO:0015679">
    <property type="term" value="P:plasma membrane copper ion transport"/>
    <property type="evidence" value="ECO:0007669"/>
    <property type="project" value="TreeGrafter"/>
</dbReference>
<feature type="domain" description="CusB-like three alpha-helical bundle" evidence="7">
    <location>
        <begin position="165"/>
        <end position="211"/>
    </location>
</feature>
<evidence type="ECO:0000259" key="7">
    <source>
        <dbReference type="Pfam" id="PF25869"/>
    </source>
</evidence>
<dbReference type="SUPFAM" id="SSF111369">
    <property type="entry name" value="HlyD-like secretion proteins"/>
    <property type="match status" value="1"/>
</dbReference>